<dbReference type="PRINTS" id="PR00455">
    <property type="entry name" value="HTHTETR"/>
</dbReference>
<dbReference type="PANTHER" id="PTHR30055">
    <property type="entry name" value="HTH-TYPE TRANSCRIPTIONAL REGULATOR RUTR"/>
    <property type="match status" value="1"/>
</dbReference>
<feature type="domain" description="HTH tetR-type" evidence="3">
    <location>
        <begin position="30"/>
        <end position="90"/>
    </location>
</feature>
<evidence type="ECO:0000313" key="5">
    <source>
        <dbReference type="Proteomes" id="UP000187412"/>
    </source>
</evidence>
<reference evidence="4 5" key="1">
    <citation type="submission" date="2016-10" db="EMBL/GenBank/DDBJ databases">
        <title>Paenibacillus species isolates.</title>
        <authorList>
            <person name="Beno S.M."/>
        </authorList>
    </citation>
    <scope>NUCLEOTIDE SEQUENCE [LARGE SCALE GENOMIC DNA]</scope>
    <source>
        <strain evidence="4 5">FSL H7-0744</strain>
    </source>
</reference>
<dbReference type="Pfam" id="PF00440">
    <property type="entry name" value="TetR_N"/>
    <property type="match status" value="1"/>
</dbReference>
<dbReference type="PROSITE" id="PS50977">
    <property type="entry name" value="HTH_TETR_2"/>
    <property type="match status" value="1"/>
</dbReference>
<proteinExistence type="predicted"/>
<keyword evidence="1 2" id="KW-0238">DNA-binding</keyword>
<protein>
    <submittedName>
        <fullName evidence="4">TetR family transcriptional regulator</fullName>
    </submittedName>
</protein>
<comment type="caution">
    <text evidence="4">The sequence shown here is derived from an EMBL/GenBank/DDBJ whole genome shotgun (WGS) entry which is preliminary data.</text>
</comment>
<organism evidence="4 5">
    <name type="scientific">Paenibacillus borealis</name>
    <dbReference type="NCBI Taxonomy" id="160799"/>
    <lineage>
        <taxon>Bacteria</taxon>
        <taxon>Bacillati</taxon>
        <taxon>Bacillota</taxon>
        <taxon>Bacilli</taxon>
        <taxon>Bacillales</taxon>
        <taxon>Paenibacillaceae</taxon>
        <taxon>Paenibacillus</taxon>
    </lineage>
</organism>
<dbReference type="EMBL" id="MPTB01000013">
    <property type="protein sequence ID" value="OMD48042.1"/>
    <property type="molecule type" value="Genomic_DNA"/>
</dbReference>
<dbReference type="Gene3D" id="1.10.357.10">
    <property type="entry name" value="Tetracycline Repressor, domain 2"/>
    <property type="match status" value="1"/>
</dbReference>
<dbReference type="Gene3D" id="1.10.10.60">
    <property type="entry name" value="Homeodomain-like"/>
    <property type="match status" value="1"/>
</dbReference>
<feature type="DNA-binding region" description="H-T-H motif" evidence="2">
    <location>
        <begin position="53"/>
        <end position="72"/>
    </location>
</feature>
<evidence type="ECO:0000256" key="1">
    <source>
        <dbReference type="ARBA" id="ARBA00023125"/>
    </source>
</evidence>
<sequence>METDNAAEQQHEGEQWIEELLAISQEEKMTPKQIAILEAAIEIFSDKGYSAAATSEIAQKAGVAEGTIFRYYKTKKDLLLSIVGPTMSRMIAPFVMRNFDGVLDGPPESYEAFLRAFMVNRLEFARKNFKILKILIQEIPFQPALREQFAENVLGQVLERVTAITEHFKEKGEIIDMPTPAIIRFTVSSVIGYLLARLLFLPDSDWNDEEEIEQTLAFMLYGISGPAVRPETK</sequence>
<accession>A0ABX3HFS5</accession>
<dbReference type="InterPro" id="IPR009057">
    <property type="entry name" value="Homeodomain-like_sf"/>
</dbReference>
<keyword evidence="5" id="KW-1185">Reference proteome</keyword>
<dbReference type="InterPro" id="IPR050109">
    <property type="entry name" value="HTH-type_TetR-like_transc_reg"/>
</dbReference>
<dbReference type="Proteomes" id="UP000187412">
    <property type="component" value="Unassembled WGS sequence"/>
</dbReference>
<evidence type="ECO:0000313" key="4">
    <source>
        <dbReference type="EMBL" id="OMD48042.1"/>
    </source>
</evidence>
<dbReference type="InterPro" id="IPR036271">
    <property type="entry name" value="Tet_transcr_reg_TetR-rel_C_sf"/>
</dbReference>
<name>A0ABX3HFS5_PAEBO</name>
<dbReference type="RefSeq" id="WP_076110741.1">
    <property type="nucleotide sequence ID" value="NZ_MPTB01000013.1"/>
</dbReference>
<evidence type="ECO:0000256" key="2">
    <source>
        <dbReference type="PROSITE-ProRule" id="PRU00335"/>
    </source>
</evidence>
<dbReference type="SUPFAM" id="SSF46689">
    <property type="entry name" value="Homeodomain-like"/>
    <property type="match status" value="1"/>
</dbReference>
<gene>
    <name evidence="4" type="ORF">BSK56_12080</name>
</gene>
<dbReference type="SUPFAM" id="SSF48498">
    <property type="entry name" value="Tetracyclin repressor-like, C-terminal domain"/>
    <property type="match status" value="1"/>
</dbReference>
<dbReference type="InterPro" id="IPR001647">
    <property type="entry name" value="HTH_TetR"/>
</dbReference>
<evidence type="ECO:0000259" key="3">
    <source>
        <dbReference type="PROSITE" id="PS50977"/>
    </source>
</evidence>
<dbReference type="PANTHER" id="PTHR30055:SF222">
    <property type="entry name" value="REGULATORY PROTEIN"/>
    <property type="match status" value="1"/>
</dbReference>